<reference evidence="2" key="2">
    <citation type="submission" date="2020-09" db="EMBL/GenBank/DDBJ databases">
        <authorList>
            <person name="Sun Q."/>
            <person name="Ohkuma M."/>
        </authorList>
    </citation>
    <scope>NUCLEOTIDE SEQUENCE</scope>
    <source>
        <strain evidence="2">JCM 3091</strain>
    </source>
</reference>
<reference evidence="2" key="1">
    <citation type="journal article" date="2014" name="Int. J. Syst. Evol. Microbiol.">
        <title>Complete genome sequence of Corynebacterium casei LMG S-19264T (=DSM 44701T), isolated from a smear-ripened cheese.</title>
        <authorList>
            <consortium name="US DOE Joint Genome Institute (JGI-PGF)"/>
            <person name="Walter F."/>
            <person name="Albersmeier A."/>
            <person name="Kalinowski J."/>
            <person name="Ruckert C."/>
        </authorList>
    </citation>
    <scope>NUCLEOTIDE SEQUENCE</scope>
    <source>
        <strain evidence="2">JCM 3091</strain>
    </source>
</reference>
<sequence length="176" mass="18851">MSFARVRALAVVVALAVAAIVFVVVAVVRDSQGGAQAVEGCPAGYVRADIRFPVPKDVKVRIYNGTQIFKLGEQVAGDFRNRRFQVDERVTTATRSYNGVAMLQYGPLAVGSAHLIKAYFLGAEPKYDPKRKGTVVDVTIGAAYQKLGTTTEVNQAISILGEPELPARACPTHADS</sequence>
<comment type="caution">
    <text evidence="2">The sequence shown here is derived from an EMBL/GenBank/DDBJ whole genome shotgun (WGS) entry which is preliminary data.</text>
</comment>
<feature type="domain" description="LytR/CpsA/Psr regulator C-terminal" evidence="1">
    <location>
        <begin position="57"/>
        <end position="144"/>
    </location>
</feature>
<dbReference type="EMBL" id="BMQC01000015">
    <property type="protein sequence ID" value="GGK38803.1"/>
    <property type="molecule type" value="Genomic_DNA"/>
</dbReference>
<name>A0A8J3FJB9_9ACTN</name>
<evidence type="ECO:0000313" key="3">
    <source>
        <dbReference type="Proteomes" id="UP000662200"/>
    </source>
</evidence>
<proteinExistence type="predicted"/>
<evidence type="ECO:0000313" key="2">
    <source>
        <dbReference type="EMBL" id="GGK38803.1"/>
    </source>
</evidence>
<organism evidence="2 3">
    <name type="scientific">Pilimelia terevasa</name>
    <dbReference type="NCBI Taxonomy" id="53372"/>
    <lineage>
        <taxon>Bacteria</taxon>
        <taxon>Bacillati</taxon>
        <taxon>Actinomycetota</taxon>
        <taxon>Actinomycetes</taxon>
        <taxon>Micromonosporales</taxon>
        <taxon>Micromonosporaceae</taxon>
        <taxon>Pilimelia</taxon>
    </lineage>
</organism>
<keyword evidence="3" id="KW-1185">Reference proteome</keyword>
<dbReference type="AlphaFoldDB" id="A0A8J3FJB9"/>
<protein>
    <recommendedName>
        <fullName evidence="1">LytR/CpsA/Psr regulator C-terminal domain-containing protein</fullName>
    </recommendedName>
</protein>
<accession>A0A8J3FJB9</accession>
<evidence type="ECO:0000259" key="1">
    <source>
        <dbReference type="Pfam" id="PF13399"/>
    </source>
</evidence>
<dbReference type="InterPro" id="IPR027381">
    <property type="entry name" value="LytR/CpsA/Psr_C"/>
</dbReference>
<gene>
    <name evidence="2" type="ORF">GCM10010124_34530</name>
</gene>
<dbReference type="Proteomes" id="UP000662200">
    <property type="component" value="Unassembled WGS sequence"/>
</dbReference>
<dbReference type="Pfam" id="PF13399">
    <property type="entry name" value="LytR_C"/>
    <property type="match status" value="1"/>
</dbReference>
<dbReference type="RefSeq" id="WP_189115388.1">
    <property type="nucleotide sequence ID" value="NZ_BMQC01000015.1"/>
</dbReference>